<evidence type="ECO:0000259" key="1">
    <source>
        <dbReference type="Pfam" id="PF01593"/>
    </source>
</evidence>
<name>A0AAW9QFE4_9BURK</name>
<gene>
    <name evidence="2" type="primary">hpnE</name>
    <name evidence="2" type="ORF">V4F39_09285</name>
</gene>
<dbReference type="PANTHER" id="PTHR42923:SF47">
    <property type="entry name" value="BLR3003 PROTEIN"/>
    <property type="match status" value="1"/>
</dbReference>
<protein>
    <submittedName>
        <fullName evidence="2">Hydroxysqualene dehydroxylase HpnE</fullName>
        <ecNumber evidence="2">1.17.8.1</ecNumber>
    </submittedName>
</protein>
<organism evidence="2 3">
    <name type="scientific">Aquincola agrisoli</name>
    <dbReference type="NCBI Taxonomy" id="3119538"/>
    <lineage>
        <taxon>Bacteria</taxon>
        <taxon>Pseudomonadati</taxon>
        <taxon>Pseudomonadota</taxon>
        <taxon>Betaproteobacteria</taxon>
        <taxon>Burkholderiales</taxon>
        <taxon>Sphaerotilaceae</taxon>
        <taxon>Aquincola</taxon>
    </lineage>
</organism>
<dbReference type="EC" id="1.17.8.1" evidence="2"/>
<dbReference type="InterPro" id="IPR002937">
    <property type="entry name" value="Amino_oxidase"/>
</dbReference>
<dbReference type="SUPFAM" id="SSF51905">
    <property type="entry name" value="FAD/NAD(P)-binding domain"/>
    <property type="match status" value="1"/>
</dbReference>
<proteinExistence type="predicted"/>
<accession>A0AAW9QFE4</accession>
<dbReference type="PANTHER" id="PTHR42923">
    <property type="entry name" value="PROTOPORPHYRINOGEN OXIDASE"/>
    <property type="match status" value="1"/>
</dbReference>
<feature type="domain" description="Amine oxidase" evidence="1">
    <location>
        <begin position="13"/>
        <end position="424"/>
    </location>
</feature>
<keyword evidence="2" id="KW-0560">Oxidoreductase</keyword>
<dbReference type="Gene3D" id="3.50.50.60">
    <property type="entry name" value="FAD/NAD(P)-binding domain"/>
    <property type="match status" value="1"/>
</dbReference>
<sequence>MRRRIAVVGGGWAGLAAAVAATQRGHAVTLFEMAPQCGGRARGVEAQGLALDNGQHILIGAYRETLELMRAVGASPDAALLRLPLALVYPDGEGLRLPRGPAVPAFARAVLACRRWAWRERMALLAEATRWAAMRFRCDERLTVAQLTRRLPQRVRQDLIDPLCVAALNTPAEQADARVFLRVLRDALFSGPGSADLLLPRASLGALLPAPAAAWLAQRGAALRLGHRVKGLSTIGTPCGWCVDDEPFDAVVLAAPAREAARLAHAASPSWAAAAAAFEYEPIVTVYLQSAGTRLPQPMTALACDGDAPAQFVFDLGALGHHAGVFAFVVSGARRWTEQGLEATAAATRQQALQAFAPGTWHSPPTVLRTLAERRATFLCTPGLRRPPLAIAPGLVAAGDYIEGPYPATLEGAVRSGRLAVDAVTAGWPT</sequence>
<dbReference type="Pfam" id="PF01593">
    <property type="entry name" value="Amino_oxidase"/>
    <property type="match status" value="1"/>
</dbReference>
<evidence type="ECO:0000313" key="2">
    <source>
        <dbReference type="EMBL" id="MEF7614102.1"/>
    </source>
</evidence>
<dbReference type="RefSeq" id="WP_332289036.1">
    <property type="nucleotide sequence ID" value="NZ_JAZIBG010000020.1"/>
</dbReference>
<dbReference type="Proteomes" id="UP001336250">
    <property type="component" value="Unassembled WGS sequence"/>
</dbReference>
<dbReference type="GO" id="GO:0016491">
    <property type="term" value="F:oxidoreductase activity"/>
    <property type="evidence" value="ECO:0007669"/>
    <property type="project" value="UniProtKB-KW"/>
</dbReference>
<keyword evidence="3" id="KW-1185">Reference proteome</keyword>
<dbReference type="InterPro" id="IPR050464">
    <property type="entry name" value="Zeta_carotene_desat/Oxidored"/>
</dbReference>
<reference evidence="2 3" key="1">
    <citation type="submission" date="2024-02" db="EMBL/GenBank/DDBJ databases">
        <title>Genome sequence of Aquincola sp. MAHUQ-54.</title>
        <authorList>
            <person name="Huq M.A."/>
        </authorList>
    </citation>
    <scope>NUCLEOTIDE SEQUENCE [LARGE SCALE GENOMIC DNA]</scope>
    <source>
        <strain evidence="2 3">MAHUQ-54</strain>
    </source>
</reference>
<evidence type="ECO:0000313" key="3">
    <source>
        <dbReference type="Proteomes" id="UP001336250"/>
    </source>
</evidence>
<dbReference type="EMBL" id="JAZIBG010000020">
    <property type="protein sequence ID" value="MEF7614102.1"/>
    <property type="molecule type" value="Genomic_DNA"/>
</dbReference>
<dbReference type="NCBIfam" id="TIGR03467">
    <property type="entry name" value="HpnE"/>
    <property type="match status" value="1"/>
</dbReference>
<dbReference type="AlphaFoldDB" id="A0AAW9QFE4"/>
<comment type="caution">
    <text evidence="2">The sequence shown here is derived from an EMBL/GenBank/DDBJ whole genome shotgun (WGS) entry which is preliminary data.</text>
</comment>
<dbReference type="InterPro" id="IPR017830">
    <property type="entry name" value="SQase_HpnE"/>
</dbReference>
<dbReference type="InterPro" id="IPR036188">
    <property type="entry name" value="FAD/NAD-bd_sf"/>
</dbReference>